<comment type="caution">
    <text evidence="2">The sequence shown here is derived from an EMBL/GenBank/DDBJ whole genome shotgun (WGS) entry which is preliminary data.</text>
</comment>
<organism evidence="2 3">
    <name type="scientific">Curtobacterium luteum</name>
    <dbReference type="NCBI Taxonomy" id="33881"/>
    <lineage>
        <taxon>Bacteria</taxon>
        <taxon>Bacillati</taxon>
        <taxon>Actinomycetota</taxon>
        <taxon>Actinomycetes</taxon>
        <taxon>Micrococcales</taxon>
        <taxon>Microbacteriaceae</taxon>
        <taxon>Curtobacterium</taxon>
    </lineage>
</organism>
<reference evidence="2" key="2">
    <citation type="submission" date="2020-09" db="EMBL/GenBank/DDBJ databases">
        <authorList>
            <person name="Sun Q."/>
            <person name="Ohkuma M."/>
        </authorList>
    </citation>
    <scope>NUCLEOTIDE SEQUENCE</scope>
    <source>
        <strain evidence="2">JCM 1480</strain>
    </source>
</reference>
<evidence type="ECO:0000313" key="3">
    <source>
        <dbReference type="Proteomes" id="UP000648535"/>
    </source>
</evidence>
<sequence>MTTPVHEWLTAYGGSNGTKRTASGAIDPTATAATGSGVRRAANATTAWLTVKGTRRWWPEERSERVSPGDEHPAEEIARLAKRIR</sequence>
<evidence type="ECO:0000313" key="2">
    <source>
        <dbReference type="EMBL" id="GGL05035.1"/>
    </source>
</evidence>
<proteinExistence type="predicted"/>
<dbReference type="Proteomes" id="UP000648535">
    <property type="component" value="Unassembled WGS sequence"/>
</dbReference>
<name>A0A8H9L0Z7_9MICO</name>
<gene>
    <name evidence="2" type="ORF">GCM10009769_23880</name>
</gene>
<feature type="compositionally biased region" description="Basic and acidic residues" evidence="1">
    <location>
        <begin position="60"/>
        <end position="79"/>
    </location>
</feature>
<feature type="region of interest" description="Disordered" evidence="1">
    <location>
        <begin position="60"/>
        <end position="85"/>
    </location>
</feature>
<protein>
    <submittedName>
        <fullName evidence="2">Uncharacterized protein</fullName>
    </submittedName>
</protein>
<reference evidence="2" key="1">
    <citation type="journal article" date="2014" name="Int. J. Syst. Evol. Microbiol.">
        <title>Complete genome sequence of Corynebacterium casei LMG S-19264T (=DSM 44701T), isolated from a smear-ripened cheese.</title>
        <authorList>
            <consortium name="US DOE Joint Genome Institute (JGI-PGF)"/>
            <person name="Walter F."/>
            <person name="Albersmeier A."/>
            <person name="Kalinowski J."/>
            <person name="Ruckert C."/>
        </authorList>
    </citation>
    <scope>NUCLEOTIDE SEQUENCE</scope>
    <source>
        <strain evidence="2">JCM 1480</strain>
    </source>
</reference>
<dbReference type="EMBL" id="BMOI01000010">
    <property type="protein sequence ID" value="GGL05035.1"/>
    <property type="molecule type" value="Genomic_DNA"/>
</dbReference>
<evidence type="ECO:0000256" key="1">
    <source>
        <dbReference type="SAM" id="MobiDB-lite"/>
    </source>
</evidence>
<accession>A0A8H9L0Z7</accession>
<dbReference type="AlphaFoldDB" id="A0A8H9L0Z7"/>